<dbReference type="EMBL" id="CP016440">
    <property type="protein sequence ID" value="ANY17122.1"/>
    <property type="molecule type" value="Genomic_DNA"/>
</dbReference>
<evidence type="ECO:0000313" key="5">
    <source>
        <dbReference type="Proteomes" id="UP000053096"/>
    </source>
</evidence>
<dbReference type="Pfam" id="PF05425">
    <property type="entry name" value="CopD"/>
    <property type="match status" value="1"/>
</dbReference>
<dbReference type="RefSeq" id="WP_043214443.1">
    <property type="nucleotide sequence ID" value="NZ_CAJGUP010000171.1"/>
</dbReference>
<feature type="transmembrane region" description="Helical" evidence="1">
    <location>
        <begin position="88"/>
        <end position="107"/>
    </location>
</feature>
<dbReference type="AlphaFoldDB" id="A0A0J6EX93"/>
<dbReference type="EMBL" id="CYTV01000009">
    <property type="protein sequence ID" value="CUI99464.1"/>
    <property type="molecule type" value="Genomic_DNA"/>
</dbReference>
<reference evidence="4 5" key="1">
    <citation type="submission" date="2015-09" db="EMBL/GenBank/DDBJ databases">
        <authorList>
            <person name="Jackson K.R."/>
            <person name="Lunt B.L."/>
            <person name="Fisher J.N.B."/>
            <person name="Gardner A.V."/>
            <person name="Bailey M.E."/>
            <person name="Deus L.M."/>
            <person name="Earl A.S."/>
            <person name="Gibby P.D."/>
            <person name="Hartmann K.A."/>
            <person name="Liu J.E."/>
            <person name="Manci A.M."/>
            <person name="Nielsen D.A."/>
            <person name="Solomon M.B."/>
            <person name="Breakwell D.P."/>
            <person name="Burnett S.H."/>
            <person name="Grose J.H."/>
        </authorList>
    </citation>
    <scope>NUCLEOTIDE SEQUENCE [LARGE SCALE GENOMIC DNA]</scope>
    <source>
        <strain evidence="4 5">2789STDY5608636</strain>
    </source>
</reference>
<feature type="transmembrane region" description="Helical" evidence="1">
    <location>
        <begin position="47"/>
        <end position="68"/>
    </location>
</feature>
<keyword evidence="6" id="KW-1185">Reference proteome</keyword>
<sequence length="155" mass="16673">MVYNLVKLLHLLAIIFWLGGMAYTLFFVRPALAALPPPERLRTLRGLLARFLGATLAAILIALASGAWMLAEVASQVRSTGGSLRIPAGWHLMAGLGVVMAVIYFYVRYALFTRLNDAVERADWPAGALAAGRVRAWVAVNLALGVAIVAAVLLF</sequence>
<reference evidence="3 6" key="2">
    <citation type="submission" date="2016-07" db="EMBL/GenBank/DDBJ databases">
        <title>Complete genome sequences of Bordetella pseudohinzii.</title>
        <authorList>
            <person name="Spilker T."/>
            <person name="Darrah R."/>
            <person name="LiPuma J.J."/>
        </authorList>
    </citation>
    <scope>NUCLEOTIDE SEQUENCE [LARGE SCALE GENOMIC DNA]</scope>
    <source>
        <strain evidence="3 6">HI4681</strain>
    </source>
</reference>
<protein>
    <submittedName>
        <fullName evidence="4">Predicted integral membrane protein</fullName>
    </submittedName>
</protein>
<keyword evidence="1" id="KW-0812">Transmembrane</keyword>
<gene>
    <name evidence="3" type="ORF">BBN53_15290</name>
    <name evidence="4" type="ORF">ERS370011_03242</name>
</gene>
<keyword evidence="1" id="KW-1133">Transmembrane helix</keyword>
<dbReference type="InterPro" id="IPR008457">
    <property type="entry name" value="Cu-R_CopD_dom"/>
</dbReference>
<keyword evidence="1" id="KW-0472">Membrane</keyword>
<accession>A0A0J6EX93</accession>
<evidence type="ECO:0000313" key="6">
    <source>
        <dbReference type="Proteomes" id="UP000092950"/>
    </source>
</evidence>
<dbReference type="GO" id="GO:0016020">
    <property type="term" value="C:membrane"/>
    <property type="evidence" value="ECO:0007669"/>
    <property type="project" value="InterPro"/>
</dbReference>
<organism evidence="4 5">
    <name type="scientific">Bordetella pseudohinzii</name>
    <dbReference type="NCBI Taxonomy" id="1331258"/>
    <lineage>
        <taxon>Bacteria</taxon>
        <taxon>Pseudomonadati</taxon>
        <taxon>Pseudomonadota</taxon>
        <taxon>Betaproteobacteria</taxon>
        <taxon>Burkholderiales</taxon>
        <taxon>Alcaligenaceae</taxon>
        <taxon>Bordetella</taxon>
    </lineage>
</organism>
<name>A0A0J6EX93_9BORD</name>
<feature type="domain" description="Copper resistance protein D" evidence="2">
    <location>
        <begin position="47"/>
        <end position="153"/>
    </location>
</feature>
<accession>A0A0M7GTV4</accession>
<feature type="transmembrane region" description="Helical" evidence="1">
    <location>
        <begin position="12"/>
        <end position="35"/>
    </location>
</feature>
<evidence type="ECO:0000313" key="3">
    <source>
        <dbReference type="EMBL" id="ANY17122.1"/>
    </source>
</evidence>
<feature type="transmembrane region" description="Helical" evidence="1">
    <location>
        <begin position="136"/>
        <end position="154"/>
    </location>
</feature>
<dbReference type="Proteomes" id="UP000092950">
    <property type="component" value="Chromosome"/>
</dbReference>
<proteinExistence type="predicted"/>
<dbReference type="KEGG" id="bpdz:BBN53_15290"/>
<dbReference type="Proteomes" id="UP000053096">
    <property type="component" value="Unassembled WGS sequence"/>
</dbReference>
<evidence type="ECO:0000313" key="4">
    <source>
        <dbReference type="EMBL" id="CUI99464.1"/>
    </source>
</evidence>
<evidence type="ECO:0000256" key="1">
    <source>
        <dbReference type="SAM" id="Phobius"/>
    </source>
</evidence>
<evidence type="ECO:0000259" key="2">
    <source>
        <dbReference type="Pfam" id="PF05425"/>
    </source>
</evidence>